<feature type="transmembrane region" description="Helical" evidence="1">
    <location>
        <begin position="224"/>
        <end position="244"/>
    </location>
</feature>
<organism evidence="2 3">
    <name type="scientific">Microbacterium immunditiarum</name>
    <dbReference type="NCBI Taxonomy" id="337480"/>
    <lineage>
        <taxon>Bacteria</taxon>
        <taxon>Bacillati</taxon>
        <taxon>Actinomycetota</taxon>
        <taxon>Actinomycetes</taxon>
        <taxon>Micrococcales</taxon>
        <taxon>Microbacteriaceae</taxon>
        <taxon>Microbacterium</taxon>
    </lineage>
</organism>
<dbReference type="InterPro" id="IPR052524">
    <property type="entry name" value="MFS_Cyanate_Porter"/>
</dbReference>
<feature type="transmembrane region" description="Helical" evidence="1">
    <location>
        <begin position="52"/>
        <end position="79"/>
    </location>
</feature>
<feature type="transmembrane region" description="Helical" evidence="1">
    <location>
        <begin position="144"/>
        <end position="166"/>
    </location>
</feature>
<name>A0A7Y9KI10_9MICO</name>
<feature type="transmembrane region" description="Helical" evidence="1">
    <location>
        <begin position="109"/>
        <end position="132"/>
    </location>
</feature>
<accession>A0A7Y9KI10</accession>
<dbReference type="GO" id="GO:0022857">
    <property type="term" value="F:transmembrane transporter activity"/>
    <property type="evidence" value="ECO:0007669"/>
    <property type="project" value="InterPro"/>
</dbReference>
<feature type="transmembrane region" description="Helical" evidence="1">
    <location>
        <begin position="373"/>
        <end position="396"/>
    </location>
</feature>
<dbReference type="Gene3D" id="1.20.1250.20">
    <property type="entry name" value="MFS general substrate transporter like domains"/>
    <property type="match status" value="2"/>
</dbReference>
<keyword evidence="1" id="KW-1133">Transmembrane helix</keyword>
<feature type="transmembrane region" description="Helical" evidence="1">
    <location>
        <begin position="17"/>
        <end position="40"/>
    </location>
</feature>
<dbReference type="Proteomes" id="UP000576969">
    <property type="component" value="Unassembled WGS sequence"/>
</dbReference>
<dbReference type="InterPro" id="IPR011701">
    <property type="entry name" value="MFS"/>
</dbReference>
<evidence type="ECO:0000256" key="1">
    <source>
        <dbReference type="SAM" id="Phobius"/>
    </source>
</evidence>
<feature type="transmembrane region" description="Helical" evidence="1">
    <location>
        <begin position="312"/>
        <end position="335"/>
    </location>
</feature>
<dbReference type="PANTHER" id="PTHR23523">
    <property type="match status" value="1"/>
</dbReference>
<keyword evidence="1" id="KW-0812">Transmembrane</keyword>
<reference evidence="2 3" key="1">
    <citation type="submission" date="2020-07" db="EMBL/GenBank/DDBJ databases">
        <title>Sequencing the genomes of 1000 actinobacteria strains.</title>
        <authorList>
            <person name="Klenk H.-P."/>
        </authorList>
    </citation>
    <scope>NUCLEOTIDE SEQUENCE [LARGE SCALE GENOMIC DNA]</scope>
    <source>
        <strain evidence="2 3">DSM 24662</strain>
    </source>
</reference>
<gene>
    <name evidence="2" type="ORF">BJ991_000293</name>
</gene>
<dbReference type="AlphaFoldDB" id="A0A7Y9KI10"/>
<feature type="transmembrane region" description="Helical" evidence="1">
    <location>
        <begin position="347"/>
        <end position="367"/>
    </location>
</feature>
<keyword evidence="3" id="KW-1185">Reference proteome</keyword>
<evidence type="ECO:0000313" key="2">
    <source>
        <dbReference type="EMBL" id="NYE18265.1"/>
    </source>
</evidence>
<sequence>MTSDRPGGWRSRGSTQYFVLLIAVIVFTAAVLRAPFLAVAPVAREIGMDLEVSAAVVGLLTSIPVLCFAVFAPAAVSLVRRGGADFALTVTLIGTIAGCLLRVSGGIALALIGTALMGVFLTVGNIVIPVIISREFSPHRAHTMTGIYTSALNIGTMTVTLATAPLADAIGWRWALASWACFAVAALACWIPLRGLRGAFAPRPAASAVSGTVRGSAWRHRPTLLLSAAFAGQAFAFYGVTAWLPSLLSDEGFSGAAAGAIASIFQVAGIAGSLLIPVLTLRASLSAGFLAAGIGWLVVPLGFLFAPAGWLVWTSIGGVAQGAGITVVFIAFGTLGPDVNTTAGRAGLVQAVGYGVSAAGPLALGGLRELTGGWTVPLLVVLAAVLVLLVCGTLSARMLQAEIAARSSAARPEA</sequence>
<feature type="transmembrane region" description="Helical" evidence="1">
    <location>
        <begin position="172"/>
        <end position="193"/>
    </location>
</feature>
<dbReference type="InterPro" id="IPR036259">
    <property type="entry name" value="MFS_trans_sf"/>
</dbReference>
<dbReference type="EMBL" id="JACCBV010000001">
    <property type="protein sequence ID" value="NYE18265.1"/>
    <property type="molecule type" value="Genomic_DNA"/>
</dbReference>
<proteinExistence type="predicted"/>
<feature type="transmembrane region" description="Helical" evidence="1">
    <location>
        <begin position="287"/>
        <end position="306"/>
    </location>
</feature>
<comment type="caution">
    <text evidence="2">The sequence shown here is derived from an EMBL/GenBank/DDBJ whole genome shotgun (WGS) entry which is preliminary data.</text>
</comment>
<feature type="transmembrane region" description="Helical" evidence="1">
    <location>
        <begin position="256"/>
        <end position="280"/>
    </location>
</feature>
<dbReference type="PANTHER" id="PTHR23523:SF2">
    <property type="entry name" value="2-NITROIMIDAZOLE TRANSPORTER"/>
    <property type="match status" value="1"/>
</dbReference>
<keyword evidence="1" id="KW-0472">Membrane</keyword>
<dbReference type="SUPFAM" id="SSF103473">
    <property type="entry name" value="MFS general substrate transporter"/>
    <property type="match status" value="1"/>
</dbReference>
<dbReference type="Pfam" id="PF07690">
    <property type="entry name" value="MFS_1"/>
    <property type="match status" value="1"/>
</dbReference>
<feature type="transmembrane region" description="Helical" evidence="1">
    <location>
        <begin position="86"/>
        <end position="103"/>
    </location>
</feature>
<evidence type="ECO:0000313" key="3">
    <source>
        <dbReference type="Proteomes" id="UP000576969"/>
    </source>
</evidence>
<protein>
    <submittedName>
        <fullName evidence="2">CP family cyanate transporter-like MFS transporter</fullName>
    </submittedName>
</protein>
<dbReference type="RefSeq" id="WP_179486817.1">
    <property type="nucleotide sequence ID" value="NZ_JACCBV010000001.1"/>
</dbReference>